<evidence type="ECO:0000313" key="1">
    <source>
        <dbReference type="EMBL" id="WIC39618.1"/>
    </source>
</evidence>
<evidence type="ECO:0000313" key="2">
    <source>
        <dbReference type="Proteomes" id="UP001237988"/>
    </source>
</evidence>
<proteinExistence type="predicted"/>
<dbReference type="EMBL" id="OQ749652">
    <property type="protein sequence ID" value="WIC39618.1"/>
    <property type="molecule type" value="Genomic_DNA"/>
</dbReference>
<name>A0AAF0LW19_9CAUD</name>
<protein>
    <submittedName>
        <fullName evidence="1">Uncharacterized protein</fullName>
    </submittedName>
</protein>
<accession>A0AAF0LW19</accession>
<reference evidence="1" key="1">
    <citation type="submission" date="2023-04" db="EMBL/GenBank/DDBJ databases">
        <title>Bacteriophage Phass-1 Discovered in the Human Gut Virome - the Founding Member of the Proposed New Family Phassviridae.</title>
        <authorList>
            <person name="Tikunov A.Y."/>
            <person name="Morozova V.V."/>
            <person name="Chechushkov A.V."/>
            <person name="Tikunova N.V."/>
        </authorList>
    </citation>
    <scope>NUCLEOTIDE SEQUENCE</scope>
</reference>
<sequence>MDKVVDFATAKTKHDLADLNQKEEKTNRIKEAIKKLPGYRGDVPSKNTIRGLPDLKPGQIFWVEMDKKAYVVAALNGKKVTIKALDETASVSTNMTIYDMNKSIVSKEPLYDLEKDPDNLADRVVAWFNEDCPPNTYYLLYGRDIHYVTLIKTPDGMATNPSTFNQLVDLIKDIGDLISMDFNTEDGASCIEIWIRTRNSDAELLYLMPYDAALVVFK</sequence>
<organism evidence="1 2">
    <name type="scientific">Phage Phass-1</name>
    <dbReference type="NCBI Taxonomy" id="3043662"/>
    <lineage>
        <taxon>Viruses</taxon>
        <taxon>Duplodnaviria</taxon>
        <taxon>Heunggongvirae</taxon>
        <taxon>Uroviricota</taxon>
        <taxon>Caudoviricetes</taxon>
        <taxon>Caudoviricetes code 15 clade</taxon>
    </lineage>
</organism>
<dbReference type="Proteomes" id="UP001237988">
    <property type="component" value="Segment"/>
</dbReference>